<keyword evidence="3" id="KW-0812">Transmembrane</keyword>
<dbReference type="Proteomes" id="UP001295684">
    <property type="component" value="Unassembled WGS sequence"/>
</dbReference>
<keyword evidence="2" id="KW-0560">Oxidoreductase</keyword>
<evidence type="ECO:0000256" key="3">
    <source>
        <dbReference type="SAM" id="Phobius"/>
    </source>
</evidence>
<keyword evidence="3" id="KW-0472">Membrane</keyword>
<organism evidence="4 5">
    <name type="scientific">Euplotes crassus</name>
    <dbReference type="NCBI Taxonomy" id="5936"/>
    <lineage>
        <taxon>Eukaryota</taxon>
        <taxon>Sar</taxon>
        <taxon>Alveolata</taxon>
        <taxon>Ciliophora</taxon>
        <taxon>Intramacronucleata</taxon>
        <taxon>Spirotrichea</taxon>
        <taxon>Hypotrichia</taxon>
        <taxon>Euplotida</taxon>
        <taxon>Euplotidae</taxon>
        <taxon>Moneuplotes</taxon>
    </lineage>
</organism>
<dbReference type="SUPFAM" id="SSF51735">
    <property type="entry name" value="NAD(P)-binding Rossmann-fold domains"/>
    <property type="match status" value="1"/>
</dbReference>
<evidence type="ECO:0000313" key="5">
    <source>
        <dbReference type="Proteomes" id="UP001295684"/>
    </source>
</evidence>
<dbReference type="Pfam" id="PF00106">
    <property type="entry name" value="adh_short"/>
    <property type="match status" value="1"/>
</dbReference>
<dbReference type="InterPro" id="IPR002347">
    <property type="entry name" value="SDR_fam"/>
</dbReference>
<keyword evidence="3" id="KW-1133">Transmembrane helix</keyword>
<dbReference type="PIRSF" id="PIRSF000126">
    <property type="entry name" value="11-beta-HSD1"/>
    <property type="match status" value="1"/>
</dbReference>
<dbReference type="PANTHER" id="PTHR43899:SF13">
    <property type="entry name" value="RH59310P"/>
    <property type="match status" value="1"/>
</dbReference>
<dbReference type="PANTHER" id="PTHR43899">
    <property type="entry name" value="RH59310P"/>
    <property type="match status" value="1"/>
</dbReference>
<comment type="caution">
    <text evidence="4">The sequence shown here is derived from an EMBL/GenBank/DDBJ whole genome shotgun (WGS) entry which is preliminary data.</text>
</comment>
<sequence>MFELIWNINLLLAWLVGLYTFVHSVCMLAKCLIRNYLRQPLDLAKRYGKGSWAVVTGSTGGIGAEYCKQLAKQGFNLVLFGRNKDKLEELDAKLKKDNSLLQTQIVVADFAEDNSAKFYEHLYRKIQKLDISILINNAGAVIPEFFENCKLESAISCSNINMTGPAMLTRMFINDFLKRTSRTAIINVSSLIRVVPSPYIKEYPSTKQFLTLFSYYLQDNYGDKIDIQDLNPAVVTTNLNNHQIGPDSITPEHCVASSLRDLGQEFCTVPAMIHSFIGQMLFVMNKFMKPLYRATFVNNYEMEILGSFYEKHRNKK</sequence>
<dbReference type="InterPro" id="IPR036291">
    <property type="entry name" value="NAD(P)-bd_dom_sf"/>
</dbReference>
<dbReference type="AlphaFoldDB" id="A0AAD2D0I6"/>
<comment type="similarity">
    <text evidence="1">Belongs to the short-chain dehydrogenases/reductases (SDR) family.</text>
</comment>
<dbReference type="PRINTS" id="PR00081">
    <property type="entry name" value="GDHRDH"/>
</dbReference>
<gene>
    <name evidence="4" type="ORF">ECRASSUSDP1_LOCUS17302</name>
</gene>
<dbReference type="GO" id="GO:0016491">
    <property type="term" value="F:oxidoreductase activity"/>
    <property type="evidence" value="ECO:0007669"/>
    <property type="project" value="UniProtKB-KW"/>
</dbReference>
<dbReference type="Gene3D" id="3.40.50.720">
    <property type="entry name" value="NAD(P)-binding Rossmann-like Domain"/>
    <property type="match status" value="1"/>
</dbReference>
<accession>A0AAD2D0I6</accession>
<feature type="transmembrane region" description="Helical" evidence="3">
    <location>
        <begin position="12"/>
        <end position="33"/>
    </location>
</feature>
<keyword evidence="5" id="KW-1185">Reference proteome</keyword>
<protein>
    <submittedName>
        <fullName evidence="4">Uncharacterized protein</fullName>
    </submittedName>
</protein>
<proteinExistence type="inferred from homology"/>
<evidence type="ECO:0000256" key="1">
    <source>
        <dbReference type="ARBA" id="ARBA00006484"/>
    </source>
</evidence>
<evidence type="ECO:0000313" key="4">
    <source>
        <dbReference type="EMBL" id="CAI2375935.1"/>
    </source>
</evidence>
<name>A0AAD2D0I6_EUPCR</name>
<dbReference type="EMBL" id="CAMPGE010017454">
    <property type="protein sequence ID" value="CAI2375935.1"/>
    <property type="molecule type" value="Genomic_DNA"/>
</dbReference>
<evidence type="ECO:0000256" key="2">
    <source>
        <dbReference type="ARBA" id="ARBA00023002"/>
    </source>
</evidence>
<dbReference type="InterPro" id="IPR051019">
    <property type="entry name" value="VLCFA-Steroid_DH"/>
</dbReference>
<reference evidence="4" key="1">
    <citation type="submission" date="2023-07" db="EMBL/GenBank/DDBJ databases">
        <authorList>
            <consortium name="AG Swart"/>
            <person name="Singh M."/>
            <person name="Singh A."/>
            <person name="Seah K."/>
            <person name="Emmerich C."/>
        </authorList>
    </citation>
    <scope>NUCLEOTIDE SEQUENCE</scope>
    <source>
        <strain evidence="4">DP1</strain>
    </source>
</reference>